<dbReference type="Pfam" id="PF19883">
    <property type="entry name" value="DUF6356"/>
    <property type="match status" value="1"/>
</dbReference>
<keyword evidence="1" id="KW-1133">Transmembrane helix</keyword>
<gene>
    <name evidence="2" type="ORF">M0638_21660</name>
</gene>
<reference evidence="2" key="1">
    <citation type="submission" date="2022-04" db="EMBL/GenBank/DDBJ databases">
        <title>Roseomonas acroporae sp. nov., isolated from coral Acropora digitifera.</title>
        <authorList>
            <person name="Sun H."/>
        </authorList>
    </citation>
    <scope>NUCLEOTIDE SEQUENCE</scope>
    <source>
        <strain evidence="2">NAR14</strain>
    </source>
</reference>
<accession>A0A9X1YAQ5</accession>
<feature type="transmembrane region" description="Helical" evidence="1">
    <location>
        <begin position="27"/>
        <end position="48"/>
    </location>
</feature>
<keyword evidence="1" id="KW-0812">Transmembrane</keyword>
<proteinExistence type="predicted"/>
<protein>
    <submittedName>
        <fullName evidence="2">DUF6356 family protein</fullName>
    </submittedName>
</protein>
<organism evidence="2 3">
    <name type="scientific">Roseomonas acroporae</name>
    <dbReference type="NCBI Taxonomy" id="2937791"/>
    <lineage>
        <taxon>Bacteria</taxon>
        <taxon>Pseudomonadati</taxon>
        <taxon>Pseudomonadota</taxon>
        <taxon>Alphaproteobacteria</taxon>
        <taxon>Acetobacterales</taxon>
        <taxon>Roseomonadaceae</taxon>
        <taxon>Roseomonas</taxon>
    </lineage>
</organism>
<dbReference type="AlphaFoldDB" id="A0A9X1YAQ5"/>
<evidence type="ECO:0000313" key="3">
    <source>
        <dbReference type="Proteomes" id="UP001139516"/>
    </source>
</evidence>
<keyword evidence="1" id="KW-0472">Membrane</keyword>
<keyword evidence="3" id="KW-1185">Reference proteome</keyword>
<dbReference type="Proteomes" id="UP001139516">
    <property type="component" value="Unassembled WGS sequence"/>
</dbReference>
<evidence type="ECO:0000313" key="2">
    <source>
        <dbReference type="EMBL" id="MCK8786984.1"/>
    </source>
</evidence>
<dbReference type="RefSeq" id="WP_248669035.1">
    <property type="nucleotide sequence ID" value="NZ_JALPRX010000102.1"/>
</dbReference>
<evidence type="ECO:0000256" key="1">
    <source>
        <dbReference type="SAM" id="Phobius"/>
    </source>
</evidence>
<comment type="caution">
    <text evidence="2">The sequence shown here is derived from an EMBL/GenBank/DDBJ whole genome shotgun (WGS) entry which is preliminary data.</text>
</comment>
<dbReference type="InterPro" id="IPR045936">
    <property type="entry name" value="DUF6356"/>
</dbReference>
<dbReference type="EMBL" id="JALPRX010000102">
    <property type="protein sequence ID" value="MCK8786984.1"/>
    <property type="molecule type" value="Genomic_DNA"/>
</dbReference>
<name>A0A9X1YAQ5_9PROT</name>
<sequence length="89" mass="9995">MPRLSFTEHPASVGESYLEHMRVAAWFGWRMLLASLACFAHALLPFLFTRTGSRTIELLHARMVRNRVRHAMPDANSEGAALRPAVHPG</sequence>